<evidence type="ECO:0000259" key="2">
    <source>
        <dbReference type="SMART" id="SM00645"/>
    </source>
</evidence>
<dbReference type="CDD" id="cd02619">
    <property type="entry name" value="Peptidase_C1"/>
    <property type="match status" value="1"/>
</dbReference>
<dbReference type="Proteomes" id="UP000663881">
    <property type="component" value="Unassembled WGS sequence"/>
</dbReference>
<evidence type="ECO:0000256" key="1">
    <source>
        <dbReference type="ARBA" id="ARBA00008455"/>
    </source>
</evidence>
<dbReference type="Pfam" id="PF00112">
    <property type="entry name" value="Peptidase_C1"/>
    <property type="match status" value="1"/>
</dbReference>
<dbReference type="EMBL" id="CAJOAY010009072">
    <property type="protein sequence ID" value="CAF4197753.1"/>
    <property type="molecule type" value="Genomic_DNA"/>
</dbReference>
<dbReference type="Proteomes" id="UP000663860">
    <property type="component" value="Unassembled WGS sequence"/>
</dbReference>
<evidence type="ECO:0000313" key="5">
    <source>
        <dbReference type="EMBL" id="CAF4197753.1"/>
    </source>
</evidence>
<dbReference type="SUPFAM" id="SSF54001">
    <property type="entry name" value="Cysteine proteinases"/>
    <property type="match status" value="1"/>
</dbReference>
<dbReference type="EMBL" id="CAJNOE010000514">
    <property type="protein sequence ID" value="CAF1251854.1"/>
    <property type="molecule type" value="Genomic_DNA"/>
</dbReference>
<dbReference type="InterPro" id="IPR000668">
    <property type="entry name" value="Peptidase_C1A_C"/>
</dbReference>
<dbReference type="InterPro" id="IPR013128">
    <property type="entry name" value="Peptidase_C1A"/>
</dbReference>
<comment type="similarity">
    <text evidence="1">Belongs to the peptidase C1 family.</text>
</comment>
<dbReference type="GO" id="GO:0008234">
    <property type="term" value="F:cysteine-type peptidase activity"/>
    <property type="evidence" value="ECO:0007669"/>
    <property type="project" value="InterPro"/>
</dbReference>
<dbReference type="OrthoDB" id="538292at2759"/>
<dbReference type="EMBL" id="CAJNON010000373">
    <property type="protein sequence ID" value="CAF1226906.1"/>
    <property type="molecule type" value="Genomic_DNA"/>
</dbReference>
<reference evidence="3" key="1">
    <citation type="submission" date="2021-02" db="EMBL/GenBank/DDBJ databases">
        <authorList>
            <person name="Nowell W R."/>
        </authorList>
    </citation>
    <scope>NUCLEOTIDE SEQUENCE</scope>
</reference>
<feature type="domain" description="Peptidase C1A papain C-terminal" evidence="2">
    <location>
        <begin position="50"/>
        <end position="266"/>
    </location>
</feature>
<accession>A0A814YBT2</accession>
<comment type="caution">
    <text evidence="3">The sequence shown here is derived from an EMBL/GenBank/DDBJ whole genome shotgun (WGS) entry which is preliminary data.</text>
</comment>
<evidence type="ECO:0000313" key="6">
    <source>
        <dbReference type="Proteomes" id="UP000663891"/>
    </source>
</evidence>
<dbReference type="PANTHER" id="PTHR12411">
    <property type="entry name" value="CYSTEINE PROTEASE FAMILY C1-RELATED"/>
    <property type="match status" value="1"/>
</dbReference>
<dbReference type="SMART" id="SM00645">
    <property type="entry name" value="Pept_C1"/>
    <property type="match status" value="1"/>
</dbReference>
<dbReference type="InterPro" id="IPR038765">
    <property type="entry name" value="Papain-like_cys_pep_sf"/>
</dbReference>
<dbReference type="Proteomes" id="UP000663891">
    <property type="component" value="Unassembled WGS sequence"/>
</dbReference>
<dbReference type="Gene3D" id="3.90.70.10">
    <property type="entry name" value="Cysteine proteinases"/>
    <property type="match status" value="1"/>
</dbReference>
<organism evidence="3 6">
    <name type="scientific">Adineta steineri</name>
    <dbReference type="NCBI Taxonomy" id="433720"/>
    <lineage>
        <taxon>Eukaryota</taxon>
        <taxon>Metazoa</taxon>
        <taxon>Spiralia</taxon>
        <taxon>Gnathifera</taxon>
        <taxon>Rotifera</taxon>
        <taxon>Eurotatoria</taxon>
        <taxon>Bdelloidea</taxon>
        <taxon>Adinetida</taxon>
        <taxon>Adinetidae</taxon>
        <taxon>Adineta</taxon>
    </lineage>
</organism>
<dbReference type="AlphaFoldDB" id="A0A814YBT2"/>
<proteinExistence type="inferred from homology"/>
<sequence length="337" mass="37666">MPEHVFLVDNTTGKKYRLNGVLPSASLPAGSAAGVAKAFAPLIRYPVEELPPKVDLRNDMTEIENQDPLAQQIGSCTAHGFAGAYEYLNKKAHGTDIRVSRFFIYFNSRVKEFRTENVTDTGCHLIYVIEALKEYGTCLESFWPYDTGRLNYKPTEESYEQASSHKIADALQVNINLTEMKSCLAHGFPFVINISVFASFGNGGNSGVVPMPTQTDLAQGEAGRHALLVCGYSEESQAFIVRNSWGADWGEKGYCYIPYGYITSPTFCHEAYAIRKVENDDFGQDNWCWQDSQNYLANMPVPNPDHHAIERFQIDEEEASCNANEFTEETSEEIVEG</sequence>
<gene>
    <name evidence="4" type="ORF">IZO911_LOCUS31393</name>
    <name evidence="5" type="ORF">OKA104_LOCUS40807</name>
    <name evidence="3" type="ORF">VCS650_LOCUS27032</name>
</gene>
<protein>
    <recommendedName>
        <fullName evidence="2">Peptidase C1A papain C-terminal domain-containing protein</fullName>
    </recommendedName>
</protein>
<name>A0A814YBT2_9BILA</name>
<evidence type="ECO:0000313" key="4">
    <source>
        <dbReference type="EMBL" id="CAF1251854.1"/>
    </source>
</evidence>
<evidence type="ECO:0000313" key="3">
    <source>
        <dbReference type="EMBL" id="CAF1226906.1"/>
    </source>
</evidence>
<dbReference type="GO" id="GO:0006508">
    <property type="term" value="P:proteolysis"/>
    <property type="evidence" value="ECO:0007669"/>
    <property type="project" value="InterPro"/>
</dbReference>